<dbReference type="EMBL" id="CAJZBQ010000035">
    <property type="protein sequence ID" value="CAG9324101.1"/>
    <property type="molecule type" value="Genomic_DNA"/>
</dbReference>
<feature type="coiled-coil region" evidence="1">
    <location>
        <begin position="442"/>
        <end position="490"/>
    </location>
</feature>
<evidence type="ECO:0000313" key="3">
    <source>
        <dbReference type="EMBL" id="CAG9324101.1"/>
    </source>
</evidence>
<evidence type="ECO:0000259" key="2">
    <source>
        <dbReference type="PROSITE" id="PS50086"/>
    </source>
</evidence>
<dbReference type="PANTHER" id="PTHR47219">
    <property type="entry name" value="RAB GTPASE-ACTIVATING PROTEIN 1-LIKE"/>
    <property type="match status" value="1"/>
</dbReference>
<protein>
    <recommendedName>
        <fullName evidence="2">Rab-GAP TBC domain-containing protein</fullName>
    </recommendedName>
</protein>
<dbReference type="GO" id="GO:0031267">
    <property type="term" value="F:small GTPase binding"/>
    <property type="evidence" value="ECO:0007669"/>
    <property type="project" value="TreeGrafter"/>
</dbReference>
<dbReference type="PROSITE" id="PS50086">
    <property type="entry name" value="TBC_RABGAP"/>
    <property type="match status" value="1"/>
</dbReference>
<dbReference type="Gene3D" id="1.10.8.270">
    <property type="entry name" value="putative rabgap domain of human tbc1 domain family member 14 like domains"/>
    <property type="match status" value="1"/>
</dbReference>
<evidence type="ECO:0000256" key="1">
    <source>
        <dbReference type="SAM" id="Coils"/>
    </source>
</evidence>
<feature type="domain" description="Rab-GAP TBC" evidence="2">
    <location>
        <begin position="44"/>
        <end position="243"/>
    </location>
</feature>
<comment type="caution">
    <text evidence="3">The sequence shown here is derived from an EMBL/GenBank/DDBJ whole genome shotgun (WGS) entry which is preliminary data.</text>
</comment>
<dbReference type="InterPro" id="IPR035969">
    <property type="entry name" value="Rab-GAP_TBC_sf"/>
</dbReference>
<organism evidence="3 4">
    <name type="scientific">Blepharisma stoltei</name>
    <dbReference type="NCBI Taxonomy" id="1481888"/>
    <lineage>
        <taxon>Eukaryota</taxon>
        <taxon>Sar</taxon>
        <taxon>Alveolata</taxon>
        <taxon>Ciliophora</taxon>
        <taxon>Postciliodesmatophora</taxon>
        <taxon>Heterotrichea</taxon>
        <taxon>Heterotrichida</taxon>
        <taxon>Blepharismidae</taxon>
        <taxon>Blepharisma</taxon>
    </lineage>
</organism>
<feature type="coiled-coil region" evidence="1">
    <location>
        <begin position="336"/>
        <end position="370"/>
    </location>
</feature>
<gene>
    <name evidence="3" type="ORF">BSTOLATCC_MIC35122</name>
</gene>
<dbReference type="AlphaFoldDB" id="A0AAU9JDM7"/>
<keyword evidence="1" id="KW-0175">Coiled coil</keyword>
<dbReference type="PANTHER" id="PTHR47219:SF9">
    <property type="entry name" value="GTPASE ACTIVATING PROTEIN AND CENTROSOME-ASSOCIATED, ISOFORM B"/>
    <property type="match status" value="1"/>
</dbReference>
<dbReference type="InterPro" id="IPR000195">
    <property type="entry name" value="Rab-GAP-TBC_dom"/>
</dbReference>
<keyword evidence="4" id="KW-1185">Reference proteome</keyword>
<dbReference type="Pfam" id="PF00566">
    <property type="entry name" value="RabGAP-TBC"/>
    <property type="match status" value="1"/>
</dbReference>
<sequence>MLTQKCILVFLNTSEIAKLYTLNKEHHTKLSENHEIKKSIWRGDLPEASRKHFWKQCCKINKVKTEVRGILNYTDNASNIYSYIQNQAEEDPKFYTVKNDISKDLPRTYLVANSQIDKSQLSKILIALAYVKPHIGYCQGLNFIAAIILKVVQNEEDAFYALLGIIKSWNLENMFVSGVPDLTLREYQVSYYFKTMIPDLYAHFRRINFSNGFFISRCILTIFSADLPFDTLVKIWDCIFIGNWKVIVRTECAILRELKPIFLDLNLEEISIYLRNNVRENHYDYKSLLASAKSFKISLKELKYIEDDFYKVQSSLKIDSDNQTYSENEDLVKDINESEGGELDQVKQDIARFQEKIKKIDEDYETVQQHYLSVSMEMQYVEKDIASLSEKKIAYLRIYKDMENKYKQSQNGISKYVPDIMSKIFFSKNEISEADEIKLADMKKYYEKMKIIEKELEELKILQREKFSIYQDAYSRLEDIKEKKLRYSEQLCNYLLKCKQSSEISVNP</sequence>
<dbReference type="InterPro" id="IPR050302">
    <property type="entry name" value="Rab_GAP_TBC_domain"/>
</dbReference>
<dbReference type="SMART" id="SM00164">
    <property type="entry name" value="TBC"/>
    <property type="match status" value="1"/>
</dbReference>
<proteinExistence type="predicted"/>
<dbReference type="Proteomes" id="UP001162131">
    <property type="component" value="Unassembled WGS sequence"/>
</dbReference>
<evidence type="ECO:0000313" key="4">
    <source>
        <dbReference type="Proteomes" id="UP001162131"/>
    </source>
</evidence>
<dbReference type="Gene3D" id="1.10.472.80">
    <property type="entry name" value="Ypt/Rab-GAP domain of gyp1p, domain 3"/>
    <property type="match status" value="1"/>
</dbReference>
<dbReference type="GO" id="GO:0005096">
    <property type="term" value="F:GTPase activator activity"/>
    <property type="evidence" value="ECO:0007669"/>
    <property type="project" value="TreeGrafter"/>
</dbReference>
<accession>A0AAU9JDM7</accession>
<dbReference type="SUPFAM" id="SSF47923">
    <property type="entry name" value="Ypt/Rab-GAP domain of gyp1p"/>
    <property type="match status" value="2"/>
</dbReference>
<name>A0AAU9JDM7_9CILI</name>
<reference evidence="3" key="1">
    <citation type="submission" date="2021-09" db="EMBL/GenBank/DDBJ databases">
        <authorList>
            <consortium name="AG Swart"/>
            <person name="Singh M."/>
            <person name="Singh A."/>
            <person name="Seah K."/>
            <person name="Emmerich C."/>
        </authorList>
    </citation>
    <scope>NUCLEOTIDE SEQUENCE</scope>
    <source>
        <strain evidence="3">ATCC30299</strain>
    </source>
</reference>